<comment type="function">
    <text evidence="6">Involved in transcription antitermination. Required for transcription of ribosomal RNA (rRNA) genes. Binds specifically to the boxA antiterminator sequence of the ribosomal RNA (rrn) operons.</text>
</comment>
<protein>
    <recommendedName>
        <fullName evidence="6">Transcription antitermination protein NusB</fullName>
    </recommendedName>
    <alternativeName>
        <fullName evidence="6">Antitermination factor NusB</fullName>
    </alternativeName>
</protein>
<dbReference type="InterPro" id="IPR011605">
    <property type="entry name" value="NusB_fam"/>
</dbReference>
<name>E3H815_ILYPC</name>
<dbReference type="OrthoDB" id="9811381at2"/>
<dbReference type="PANTHER" id="PTHR11078:SF3">
    <property type="entry name" value="ANTITERMINATION NUSB DOMAIN-CONTAINING PROTEIN"/>
    <property type="match status" value="1"/>
</dbReference>
<keyword evidence="4 6" id="KW-0805">Transcription regulation</keyword>
<dbReference type="GO" id="GO:0003723">
    <property type="term" value="F:RNA binding"/>
    <property type="evidence" value="ECO:0007669"/>
    <property type="project" value="UniProtKB-UniRule"/>
</dbReference>
<comment type="similarity">
    <text evidence="1 6">Belongs to the NusB family.</text>
</comment>
<evidence type="ECO:0000259" key="7">
    <source>
        <dbReference type="Pfam" id="PF01029"/>
    </source>
</evidence>
<dbReference type="SUPFAM" id="SSF48013">
    <property type="entry name" value="NusB-like"/>
    <property type="match status" value="1"/>
</dbReference>
<dbReference type="EMBL" id="CP002281">
    <property type="protein sequence ID" value="ADO83246.1"/>
    <property type="molecule type" value="Genomic_DNA"/>
</dbReference>
<dbReference type="AlphaFoldDB" id="E3H815"/>
<feature type="domain" description="NusB/RsmB/TIM44" evidence="7">
    <location>
        <begin position="5"/>
        <end position="130"/>
    </location>
</feature>
<dbReference type="KEGG" id="ipo:Ilyop_1466"/>
<dbReference type="Gene3D" id="1.10.940.10">
    <property type="entry name" value="NusB-like"/>
    <property type="match status" value="1"/>
</dbReference>
<keyword evidence="3 6" id="KW-0694">RNA-binding</keyword>
<evidence type="ECO:0000256" key="4">
    <source>
        <dbReference type="ARBA" id="ARBA00023015"/>
    </source>
</evidence>
<dbReference type="HAMAP" id="MF_00073">
    <property type="entry name" value="NusB"/>
    <property type="match status" value="1"/>
</dbReference>
<evidence type="ECO:0000256" key="3">
    <source>
        <dbReference type="ARBA" id="ARBA00022884"/>
    </source>
</evidence>
<dbReference type="PANTHER" id="PTHR11078">
    <property type="entry name" value="N UTILIZATION SUBSTANCE PROTEIN B-RELATED"/>
    <property type="match status" value="1"/>
</dbReference>
<evidence type="ECO:0000256" key="5">
    <source>
        <dbReference type="ARBA" id="ARBA00023163"/>
    </source>
</evidence>
<organism evidence="8 9">
    <name type="scientific">Ilyobacter polytropus (strain ATCC 51220 / DSM 2926 / LMG 16218 / CuHBu1)</name>
    <dbReference type="NCBI Taxonomy" id="572544"/>
    <lineage>
        <taxon>Bacteria</taxon>
        <taxon>Fusobacteriati</taxon>
        <taxon>Fusobacteriota</taxon>
        <taxon>Fusobacteriia</taxon>
        <taxon>Fusobacteriales</taxon>
        <taxon>Fusobacteriaceae</taxon>
        <taxon>Ilyobacter</taxon>
    </lineage>
</organism>
<evidence type="ECO:0000256" key="6">
    <source>
        <dbReference type="HAMAP-Rule" id="MF_00073"/>
    </source>
</evidence>
<dbReference type="NCBIfam" id="TIGR01951">
    <property type="entry name" value="nusB"/>
    <property type="match status" value="1"/>
</dbReference>
<sequence>MSRKTAREEFFKLLFEAELNEVDATEVLEDFISRDDFKLSKAGQEFLERYANGVTENKAEIQRTIDENMTGWTLDRIGNVERTLLKFATYELLKEDVGYEIVINEIVELAKKYGEEKSHEFINGVLAKIVNK</sequence>
<dbReference type="InterPro" id="IPR035926">
    <property type="entry name" value="NusB-like_sf"/>
</dbReference>
<dbReference type="STRING" id="572544.Ilyop_1466"/>
<dbReference type="HOGENOM" id="CLU_087843_3_3_0"/>
<keyword evidence="9" id="KW-1185">Reference proteome</keyword>
<dbReference type="Proteomes" id="UP000006875">
    <property type="component" value="Chromosome"/>
</dbReference>
<evidence type="ECO:0000313" key="9">
    <source>
        <dbReference type="Proteomes" id="UP000006875"/>
    </source>
</evidence>
<evidence type="ECO:0000256" key="1">
    <source>
        <dbReference type="ARBA" id="ARBA00005952"/>
    </source>
</evidence>
<keyword evidence="5 6" id="KW-0804">Transcription</keyword>
<evidence type="ECO:0000313" key="8">
    <source>
        <dbReference type="EMBL" id="ADO83246.1"/>
    </source>
</evidence>
<dbReference type="InterPro" id="IPR006027">
    <property type="entry name" value="NusB_RsmB_TIM44"/>
</dbReference>
<evidence type="ECO:0000256" key="2">
    <source>
        <dbReference type="ARBA" id="ARBA00022814"/>
    </source>
</evidence>
<reference evidence="8 9" key="1">
    <citation type="journal article" date="2010" name="Stand. Genomic Sci.">
        <title>Complete genome sequence of Ilyobacter polytropus type strain (CuHbu1).</title>
        <authorList>
            <person name="Sikorski J."/>
            <person name="Chertkov O."/>
            <person name="Lapidus A."/>
            <person name="Nolan M."/>
            <person name="Lucas S."/>
            <person name="Del Rio T.G."/>
            <person name="Tice H."/>
            <person name="Cheng J.F."/>
            <person name="Tapia R."/>
            <person name="Han C."/>
            <person name="Goodwin L."/>
            <person name="Pitluck S."/>
            <person name="Liolios K."/>
            <person name="Ivanova N."/>
            <person name="Mavromatis K."/>
            <person name="Mikhailova N."/>
            <person name="Pati A."/>
            <person name="Chen A."/>
            <person name="Palaniappan K."/>
            <person name="Land M."/>
            <person name="Hauser L."/>
            <person name="Chang Y.J."/>
            <person name="Jeffries C.D."/>
            <person name="Brambilla E."/>
            <person name="Yasawong M."/>
            <person name="Rohde M."/>
            <person name="Pukall R."/>
            <person name="Spring S."/>
            <person name="Goker M."/>
            <person name="Woyke T."/>
            <person name="Bristow J."/>
            <person name="Eisen J.A."/>
            <person name="Markowitz V."/>
            <person name="Hugenholtz P."/>
            <person name="Kyrpides N.C."/>
            <person name="Klenk H.P."/>
        </authorList>
    </citation>
    <scope>NUCLEOTIDE SEQUENCE [LARGE SCALE GENOMIC DNA]</scope>
    <source>
        <strain evidence="9">ATCC 51220 / DSM 2926 / LMG 16218 / CuHBu1</strain>
    </source>
</reference>
<gene>
    <name evidence="6" type="primary">nusB</name>
    <name evidence="8" type="ordered locus">Ilyop_1466</name>
</gene>
<keyword evidence="2 6" id="KW-0889">Transcription antitermination</keyword>
<dbReference type="eggNOG" id="COG0781">
    <property type="taxonomic scope" value="Bacteria"/>
</dbReference>
<accession>E3H815</accession>
<dbReference type="GO" id="GO:0005829">
    <property type="term" value="C:cytosol"/>
    <property type="evidence" value="ECO:0007669"/>
    <property type="project" value="TreeGrafter"/>
</dbReference>
<dbReference type="GO" id="GO:0006353">
    <property type="term" value="P:DNA-templated transcription termination"/>
    <property type="evidence" value="ECO:0007669"/>
    <property type="project" value="UniProtKB-UniRule"/>
</dbReference>
<proteinExistence type="inferred from homology"/>
<dbReference type="Pfam" id="PF01029">
    <property type="entry name" value="NusB"/>
    <property type="match status" value="1"/>
</dbReference>
<dbReference type="GO" id="GO:0031564">
    <property type="term" value="P:transcription antitermination"/>
    <property type="evidence" value="ECO:0007669"/>
    <property type="project" value="UniProtKB-KW"/>
</dbReference>
<dbReference type="RefSeq" id="WP_013387913.1">
    <property type="nucleotide sequence ID" value="NC_014632.1"/>
</dbReference>